<dbReference type="Proteomes" id="UP001320702">
    <property type="component" value="Unassembled WGS sequence"/>
</dbReference>
<comment type="caution">
    <text evidence="1">The sequence shown here is derived from an EMBL/GenBank/DDBJ whole genome shotgun (WGS) entry which is preliminary data.</text>
</comment>
<protein>
    <submittedName>
        <fullName evidence="1">Uncharacterized protein</fullName>
    </submittedName>
</protein>
<evidence type="ECO:0000313" key="2">
    <source>
        <dbReference type="Proteomes" id="UP001320702"/>
    </source>
</evidence>
<organism evidence="1 2">
    <name type="scientific">Paracoccus maritimus</name>
    <dbReference type="NCBI Taxonomy" id="2933292"/>
    <lineage>
        <taxon>Bacteria</taxon>
        <taxon>Pseudomonadati</taxon>
        <taxon>Pseudomonadota</taxon>
        <taxon>Alphaproteobacteria</taxon>
        <taxon>Rhodobacterales</taxon>
        <taxon>Paracoccaceae</taxon>
        <taxon>Paracoccus</taxon>
    </lineage>
</organism>
<dbReference type="EMBL" id="JANAVZ010000009">
    <property type="protein sequence ID" value="MCT4334139.1"/>
    <property type="molecule type" value="Genomic_DNA"/>
</dbReference>
<name>A0ABT2KDX0_9RHOB</name>
<keyword evidence="2" id="KW-1185">Reference proteome</keyword>
<sequence>MRDPANQSGKLVRKGFFSLRASSGLDQSVLRLEEGDSIGLVVNIQTDKNWPILNRRNETRKERCFLDHAGYARVWETPTSQQLCPTLSSMVFFFVNAGGVQQAIKKTPNAAIPDQRWR</sequence>
<gene>
    <name evidence="1" type="ORF">MU516_14830</name>
</gene>
<evidence type="ECO:0000313" key="1">
    <source>
        <dbReference type="EMBL" id="MCT4334139.1"/>
    </source>
</evidence>
<proteinExistence type="predicted"/>
<reference evidence="1 2" key="1">
    <citation type="submission" date="2022-04" db="EMBL/GenBank/DDBJ databases">
        <title>Paracoccus sp. YLB-12 draft genome sequence.</title>
        <authorList>
            <person name="Yu L."/>
        </authorList>
    </citation>
    <scope>NUCLEOTIDE SEQUENCE [LARGE SCALE GENOMIC DNA]</scope>
    <source>
        <strain evidence="1 2">YLB-12</strain>
    </source>
</reference>
<dbReference type="RefSeq" id="WP_260278067.1">
    <property type="nucleotide sequence ID" value="NZ_JANAVZ010000009.1"/>
</dbReference>
<accession>A0ABT2KDX0</accession>